<keyword evidence="2" id="KW-1185">Reference proteome</keyword>
<evidence type="ECO:0000313" key="2">
    <source>
        <dbReference type="Proteomes" id="UP000199183"/>
    </source>
</evidence>
<dbReference type="EMBL" id="FNRY01000001">
    <property type="protein sequence ID" value="SEB52845.1"/>
    <property type="molecule type" value="Genomic_DNA"/>
</dbReference>
<dbReference type="RefSeq" id="WP_091180701.1">
    <property type="nucleotide sequence ID" value="NZ_FNRY01000001.1"/>
</dbReference>
<dbReference type="AlphaFoldDB" id="A0A1H4K405"/>
<dbReference type="Proteomes" id="UP000199183">
    <property type="component" value="Unassembled WGS sequence"/>
</dbReference>
<sequence>MTVLILDIDEVIQARHIGDEWGHARTARIQLTKARYGAEIAGTYYVRISRELFDALNALDVEVWWCSTWNQNNAIEEFLNETRPGGRLAEGRVLPHPPLRPGATLSEDPNWKITTINAALDEYPQPYIFADDIYAHPDCQREILQRHPGLPGLFIQPLAHRGLTREHVESMRTFLEENRTAPYIDTIGPWVAEHTVRSRLGASEDELRGMRERHQILGVDFNTGAYYPIQQFRNGTLIPGLHPVLTALAAGFTDMTQAGWLADQAFERASTTRWDLLREGKITLIKQWAIEDTDRLTRP</sequence>
<proteinExistence type="predicted"/>
<organism evidence="1 2">
    <name type="scientific">Paramicrobacterium humi</name>
    <dbReference type="NCBI Taxonomy" id="640635"/>
    <lineage>
        <taxon>Bacteria</taxon>
        <taxon>Bacillati</taxon>
        <taxon>Actinomycetota</taxon>
        <taxon>Actinomycetes</taxon>
        <taxon>Micrococcales</taxon>
        <taxon>Microbacteriaceae</taxon>
        <taxon>Paramicrobacterium</taxon>
    </lineage>
</organism>
<reference evidence="1 2" key="1">
    <citation type="submission" date="2016-10" db="EMBL/GenBank/DDBJ databases">
        <authorList>
            <person name="de Groot N.N."/>
        </authorList>
    </citation>
    <scope>NUCLEOTIDE SEQUENCE [LARGE SCALE GENOMIC DNA]</scope>
    <source>
        <strain evidence="1 2">DSM 21799</strain>
    </source>
</reference>
<protein>
    <submittedName>
        <fullName evidence="1">Uncharacterized protein</fullName>
    </submittedName>
</protein>
<gene>
    <name evidence="1" type="ORF">SAMN04489806_0988</name>
</gene>
<dbReference type="OrthoDB" id="5131205at2"/>
<evidence type="ECO:0000313" key="1">
    <source>
        <dbReference type="EMBL" id="SEB52845.1"/>
    </source>
</evidence>
<name>A0A1H4K405_9MICO</name>
<accession>A0A1H4K405</accession>
<dbReference type="STRING" id="640635.SAMN04489806_0988"/>